<evidence type="ECO:0000313" key="2">
    <source>
        <dbReference type="Proteomes" id="UP001583172"/>
    </source>
</evidence>
<keyword evidence="2" id="KW-1185">Reference proteome</keyword>
<dbReference type="Proteomes" id="UP001583172">
    <property type="component" value="Unassembled WGS sequence"/>
</dbReference>
<dbReference type="Gene3D" id="3.90.1300.10">
    <property type="entry name" value="Amidase signature (AS) domain"/>
    <property type="match status" value="1"/>
</dbReference>
<reference evidence="1 2" key="1">
    <citation type="journal article" date="2024" name="Commun. Biol.">
        <title>Comparative genomic analysis of thermophilic fungi reveals convergent evolutionary adaptations and gene losses.</title>
        <authorList>
            <person name="Steindorff A.S."/>
            <person name="Aguilar-Pontes M.V."/>
            <person name="Robinson A.J."/>
            <person name="Andreopoulos B."/>
            <person name="LaButti K."/>
            <person name="Kuo A."/>
            <person name="Mondo S."/>
            <person name="Riley R."/>
            <person name="Otillar R."/>
            <person name="Haridas S."/>
            <person name="Lipzen A."/>
            <person name="Grimwood J."/>
            <person name="Schmutz J."/>
            <person name="Clum A."/>
            <person name="Reid I.D."/>
            <person name="Moisan M.C."/>
            <person name="Butler G."/>
            <person name="Nguyen T.T.M."/>
            <person name="Dewar K."/>
            <person name="Conant G."/>
            <person name="Drula E."/>
            <person name="Henrissat B."/>
            <person name="Hansel C."/>
            <person name="Singer S."/>
            <person name="Hutchinson M.I."/>
            <person name="de Vries R.P."/>
            <person name="Natvig D.O."/>
            <person name="Powell A.J."/>
            <person name="Tsang A."/>
            <person name="Grigoriev I.V."/>
        </authorList>
    </citation>
    <scope>NUCLEOTIDE SEQUENCE [LARGE SCALE GENOMIC DNA]</scope>
    <source>
        <strain evidence="1 2">CBS 620.91</strain>
    </source>
</reference>
<comment type="caution">
    <text evidence="1">The sequence shown here is derived from an EMBL/GenBank/DDBJ whole genome shotgun (WGS) entry which is preliminary data.</text>
</comment>
<organism evidence="1 2">
    <name type="scientific">Humicola insolens</name>
    <name type="common">Soft-rot fungus</name>
    <dbReference type="NCBI Taxonomy" id="85995"/>
    <lineage>
        <taxon>Eukaryota</taxon>
        <taxon>Fungi</taxon>
        <taxon>Dikarya</taxon>
        <taxon>Ascomycota</taxon>
        <taxon>Pezizomycotina</taxon>
        <taxon>Sordariomycetes</taxon>
        <taxon>Sordariomycetidae</taxon>
        <taxon>Sordariales</taxon>
        <taxon>Chaetomiaceae</taxon>
        <taxon>Mycothermus</taxon>
    </lineage>
</organism>
<name>A0ABR3VJL3_HUMIN</name>
<sequence>MDQSCSSTDLCSLRAGTKGDPTIDLLTIGDTDLQSLLAQGQITSLDIVHQRLHEIQIHDDNVYVMIVTTPIQHLEETASSLDRESLAGKDNINTPSLGLPTTVGSSVLLTSTV</sequence>
<gene>
    <name evidence="1" type="ORF">VTJ49DRAFT_6943</name>
</gene>
<dbReference type="SUPFAM" id="SSF75304">
    <property type="entry name" value="Amidase signature (AS) enzymes"/>
    <property type="match status" value="1"/>
</dbReference>
<dbReference type="EMBL" id="JAZGSY010000071">
    <property type="protein sequence ID" value="KAL1841570.1"/>
    <property type="molecule type" value="Genomic_DNA"/>
</dbReference>
<accession>A0ABR3VJL3</accession>
<dbReference type="InterPro" id="IPR036928">
    <property type="entry name" value="AS_sf"/>
</dbReference>
<protein>
    <submittedName>
        <fullName evidence="1">Uncharacterized protein</fullName>
    </submittedName>
</protein>
<evidence type="ECO:0000313" key="1">
    <source>
        <dbReference type="EMBL" id="KAL1841570.1"/>
    </source>
</evidence>
<proteinExistence type="predicted"/>